<dbReference type="PROSITE" id="PS50005">
    <property type="entry name" value="TPR"/>
    <property type="match status" value="3"/>
</dbReference>
<dbReference type="PANTHER" id="PTHR45586">
    <property type="entry name" value="TPR REPEAT-CONTAINING PROTEIN PA4667"/>
    <property type="match status" value="1"/>
</dbReference>
<dbReference type="SUPFAM" id="SSF48452">
    <property type="entry name" value="TPR-like"/>
    <property type="match status" value="6"/>
</dbReference>
<evidence type="ECO:0000313" key="4">
    <source>
        <dbReference type="EMBL" id="SIS47887.1"/>
    </source>
</evidence>
<dbReference type="RefSeq" id="WP_054343170.1">
    <property type="nucleotide sequence ID" value="NZ_FTOE01000001.1"/>
</dbReference>
<feature type="repeat" description="TPR" evidence="3">
    <location>
        <begin position="211"/>
        <end position="244"/>
    </location>
</feature>
<keyword evidence="5" id="KW-1185">Reference proteome</keyword>
<dbReference type="InterPro" id="IPR014266">
    <property type="entry name" value="PEP-CTERM_TPR_PrsT"/>
</dbReference>
<dbReference type="NCBIfam" id="TIGR02917">
    <property type="entry name" value="PEP_TPR_lipo"/>
    <property type="match status" value="1"/>
</dbReference>
<dbReference type="Gene3D" id="1.25.40.10">
    <property type="entry name" value="Tetratricopeptide repeat domain"/>
    <property type="match status" value="3"/>
</dbReference>
<dbReference type="EMBL" id="FTOE01000001">
    <property type="protein sequence ID" value="SIS47887.1"/>
    <property type="molecule type" value="Genomic_DNA"/>
</dbReference>
<keyword evidence="4" id="KW-0449">Lipoprotein</keyword>
<dbReference type="AlphaFoldDB" id="A0A1N7JEX9"/>
<dbReference type="PANTHER" id="PTHR45586:SF1">
    <property type="entry name" value="LIPOPOLYSACCHARIDE ASSEMBLY PROTEIN B"/>
    <property type="match status" value="1"/>
</dbReference>
<evidence type="ECO:0000313" key="5">
    <source>
        <dbReference type="Proteomes" id="UP000185999"/>
    </source>
</evidence>
<reference evidence="5" key="1">
    <citation type="submission" date="2017-01" db="EMBL/GenBank/DDBJ databases">
        <authorList>
            <person name="Varghese N."/>
            <person name="Submissions S."/>
        </authorList>
    </citation>
    <scope>NUCLEOTIDE SEQUENCE [LARGE SCALE GENOMIC DNA]</scope>
    <source>
        <strain evidence="5">DSM 22306</strain>
    </source>
</reference>
<accession>A0A1N7JEX9</accession>
<name>A0A1N7JEX9_9GAMM</name>
<evidence type="ECO:0000256" key="3">
    <source>
        <dbReference type="PROSITE-ProRule" id="PRU00339"/>
    </source>
</evidence>
<dbReference type="Proteomes" id="UP000185999">
    <property type="component" value="Unassembled WGS sequence"/>
</dbReference>
<evidence type="ECO:0000256" key="2">
    <source>
        <dbReference type="ARBA" id="ARBA00022803"/>
    </source>
</evidence>
<sequence>MLNGCNISSKISLVNSFKKKCALVCLSFLVLPGCQADKTDIEYVDSAKKFAVAGDMKSYEIYLKNALQLNPDNVEARVLLGKRYLSAQMGALAEKEFQRAIDAGFERAGILAEILQSKYYEFQYNEIIEIPLSEVALEGEDKARAYLYHGLANLNLNKKWEAEADFKDAASVGGESPSVILAQSYVLSLELKYEDAQNLLGGLIVKKPDNTEAHILSSRLFEISGDYDKAIDAANKAIALEPSRLKLYVFAAKNYINNKQLDLAEQYLDKVLKAAPNHLLSNLMKANLRLQAKDWEGAKSAAQVVLAQNQLKEALLIAGISDFYLQNWELARNNLNMVKASLKPDHLAHRLLAFAESKLGYEQSADSILNSMGKVQAHDGKLLSFFGGEFLKEGRRDEAVKVFSAAAAADPEDLKILSALGLLKLEQNDPSGIVDLEKVLESDVSSSWARAAIVRNHLQNGRNDEAIEVAQASVDSAPEKKEGYLLLANVFAELKDITKAKDLLNQALEKEGDNKTVYQRLFQIAVAEKSFEAAAMFNSKVLEAEPANKVALMNKYRLGKAAGDTTDAIQAIEAVLKDNKNNEELQLLSALLYIDSGNREKGFSALKSIKTTSSFYDNAQAALGGVYAREREYEQAIPYFREWVVTSPAMLTAHQALITAQIKAGKLEDALASNQLALQQLPDNRLLELSEIRVLLDLGNKDQGLNKAKIFKSKYSESPELDFSLGQFFARNKDYSESLGYFQAAHRQAGTSRSVIAVAEIQNIMGQKENATKLLTEWLNEKPNDQVVRLYLANASSTSDQNNAIEQYRKLIELDGNNYIALNNLAWLLGEKGNLTEAILHAESAVNLQPKNAQALDTLGFLLLRAGDIAKAKDVLESAHMLDKLDSTVAYHYALSLKENGDMAAAAGILRSLPAQDFPEAQAAKTLLNEIE</sequence>
<keyword evidence="1" id="KW-0677">Repeat</keyword>
<dbReference type="InterPro" id="IPR019734">
    <property type="entry name" value="TPR_rpt"/>
</dbReference>
<feature type="repeat" description="TPR" evidence="3">
    <location>
        <begin position="617"/>
        <end position="650"/>
    </location>
</feature>
<dbReference type="STRING" id="619304.SAMN05421760_1011049"/>
<dbReference type="Pfam" id="PF13432">
    <property type="entry name" value="TPR_16"/>
    <property type="match status" value="1"/>
</dbReference>
<protein>
    <submittedName>
        <fullName evidence="4">Putative PEP-CTERM system TPR-repeat lipoprotein</fullName>
    </submittedName>
</protein>
<dbReference type="InterPro" id="IPR051012">
    <property type="entry name" value="CellSynth/LPSAsmb/PSIAsmb"/>
</dbReference>
<dbReference type="SMART" id="SM00028">
    <property type="entry name" value="TPR"/>
    <property type="match status" value="10"/>
</dbReference>
<dbReference type="Pfam" id="PF13431">
    <property type="entry name" value="TPR_17"/>
    <property type="match status" value="1"/>
</dbReference>
<evidence type="ECO:0000256" key="1">
    <source>
        <dbReference type="ARBA" id="ARBA00022737"/>
    </source>
</evidence>
<dbReference type="OrthoDB" id="5959200at2"/>
<organism evidence="4 5">
    <name type="scientific">Neptunomonas antarctica</name>
    <dbReference type="NCBI Taxonomy" id="619304"/>
    <lineage>
        <taxon>Bacteria</taxon>
        <taxon>Pseudomonadati</taxon>
        <taxon>Pseudomonadota</taxon>
        <taxon>Gammaproteobacteria</taxon>
        <taxon>Oceanospirillales</taxon>
        <taxon>Oceanospirillaceae</taxon>
        <taxon>Neptunomonas</taxon>
    </lineage>
</organism>
<dbReference type="InterPro" id="IPR011990">
    <property type="entry name" value="TPR-like_helical_dom_sf"/>
</dbReference>
<keyword evidence="2 3" id="KW-0802">TPR repeat</keyword>
<dbReference type="Pfam" id="PF14559">
    <property type="entry name" value="TPR_19"/>
    <property type="match status" value="2"/>
</dbReference>
<gene>
    <name evidence="4" type="ORF">SAMN05421760_1011049</name>
</gene>
<proteinExistence type="predicted"/>
<feature type="repeat" description="TPR" evidence="3">
    <location>
        <begin position="380"/>
        <end position="413"/>
    </location>
</feature>